<feature type="compositionally biased region" description="Basic residues" evidence="1">
    <location>
        <begin position="351"/>
        <end position="377"/>
    </location>
</feature>
<sequence>MSPPSASVPPPPLPSASSSTSCDKDATSSSSKRNYIGNMPDYNELVHLGFHFVCTMDFNRKNYVMIRIPPIDPNCDYPGEDPKTKCGLKKVHHRAIFVKISKAEFKRARCIHQHQQVREHRQKRERRQRQRDGKADIFDDMPSIKGTSIANVENLFELFAADGLPVTGDMLDGKGCRFGEMTRYYARHVFRRMHMESYSAKQHWPAHVQDRIYATIERLRPAWGLKNPSKTKDGPVSRACVLLVFGMRADCPLAQPTSRIFFVIGDADFQHNSRGHLTMPTVTPLFEALRQQGETVCWVDEHRTSKCCSKCGHEMQQAVLHKRPLPPTKEELDAQAQSEQPPPPTAQEPKAKKKSKETKRIERKAKSLVKPASKRIRQGNPSILPRLLPITQEEADRSIKFARSEAKSKVAACLEAALTAASQAAAQGDARASHRLWCVSC</sequence>
<feature type="region of interest" description="Disordered" evidence="1">
    <location>
        <begin position="113"/>
        <end position="133"/>
    </location>
</feature>
<gene>
    <name evidence="2" type="ORF">HK105_201933</name>
</gene>
<comment type="caution">
    <text evidence="2">The sequence shown here is derived from an EMBL/GenBank/DDBJ whole genome shotgun (WGS) entry which is preliminary data.</text>
</comment>
<dbReference type="EMBL" id="JADGIZ020000006">
    <property type="protein sequence ID" value="KAL2918532.1"/>
    <property type="molecule type" value="Genomic_DNA"/>
</dbReference>
<evidence type="ECO:0000256" key="1">
    <source>
        <dbReference type="SAM" id="MobiDB-lite"/>
    </source>
</evidence>
<keyword evidence="3" id="KW-1185">Reference proteome</keyword>
<dbReference type="Proteomes" id="UP001527925">
    <property type="component" value="Unassembled WGS sequence"/>
</dbReference>
<name>A0ABR4NG67_9FUNG</name>
<accession>A0ABR4NG67</accession>
<evidence type="ECO:0000313" key="2">
    <source>
        <dbReference type="EMBL" id="KAL2918532.1"/>
    </source>
</evidence>
<organism evidence="2 3">
    <name type="scientific">Polyrhizophydium stewartii</name>
    <dbReference type="NCBI Taxonomy" id="2732419"/>
    <lineage>
        <taxon>Eukaryota</taxon>
        <taxon>Fungi</taxon>
        <taxon>Fungi incertae sedis</taxon>
        <taxon>Chytridiomycota</taxon>
        <taxon>Chytridiomycota incertae sedis</taxon>
        <taxon>Chytridiomycetes</taxon>
        <taxon>Rhizophydiales</taxon>
        <taxon>Rhizophydiales incertae sedis</taxon>
        <taxon>Polyrhizophydium</taxon>
    </lineage>
</organism>
<reference evidence="2 3" key="1">
    <citation type="submission" date="2023-09" db="EMBL/GenBank/DDBJ databases">
        <title>Pangenome analysis of Batrachochytrium dendrobatidis and related Chytrids.</title>
        <authorList>
            <person name="Yacoub M.N."/>
            <person name="Stajich J.E."/>
            <person name="James T.Y."/>
        </authorList>
    </citation>
    <scope>NUCLEOTIDE SEQUENCE [LARGE SCALE GENOMIC DNA]</scope>
    <source>
        <strain evidence="2 3">JEL0888</strain>
    </source>
</reference>
<feature type="region of interest" description="Disordered" evidence="1">
    <location>
        <begin position="329"/>
        <end position="380"/>
    </location>
</feature>
<feature type="compositionally biased region" description="Basic residues" evidence="1">
    <location>
        <begin position="120"/>
        <end position="129"/>
    </location>
</feature>
<feature type="compositionally biased region" description="Pro residues" evidence="1">
    <location>
        <begin position="1"/>
        <end position="14"/>
    </location>
</feature>
<proteinExistence type="predicted"/>
<evidence type="ECO:0000313" key="3">
    <source>
        <dbReference type="Proteomes" id="UP001527925"/>
    </source>
</evidence>
<feature type="region of interest" description="Disordered" evidence="1">
    <location>
        <begin position="1"/>
        <end position="36"/>
    </location>
</feature>
<protein>
    <submittedName>
        <fullName evidence="2">Uncharacterized protein</fullName>
    </submittedName>
</protein>